<dbReference type="CDD" id="cd06464">
    <property type="entry name" value="ACD_sHsps-like"/>
    <property type="match status" value="1"/>
</dbReference>
<dbReference type="Gene3D" id="2.60.40.790">
    <property type="match status" value="1"/>
</dbReference>
<evidence type="ECO:0000313" key="4">
    <source>
        <dbReference type="EMBL" id="RRB18156.1"/>
    </source>
</evidence>
<name>A0A3P1CYU5_9BACT</name>
<organism evidence="4 5">
    <name type="scientific">Larkinella knui</name>
    <dbReference type="NCBI Taxonomy" id="2025310"/>
    <lineage>
        <taxon>Bacteria</taxon>
        <taxon>Pseudomonadati</taxon>
        <taxon>Bacteroidota</taxon>
        <taxon>Cytophagia</taxon>
        <taxon>Cytophagales</taxon>
        <taxon>Spirosomataceae</taxon>
        <taxon>Larkinella</taxon>
    </lineage>
</organism>
<dbReference type="InterPro" id="IPR008978">
    <property type="entry name" value="HSP20-like_chaperone"/>
</dbReference>
<accession>A0A3P1CYU5</accession>
<evidence type="ECO:0000259" key="3">
    <source>
        <dbReference type="PROSITE" id="PS01031"/>
    </source>
</evidence>
<dbReference type="OrthoDB" id="9814487at2"/>
<comment type="caution">
    <text evidence="4">The sequence shown here is derived from an EMBL/GenBank/DDBJ whole genome shotgun (WGS) entry which is preliminary data.</text>
</comment>
<dbReference type="EMBL" id="RQJP01000001">
    <property type="protein sequence ID" value="RRB18156.1"/>
    <property type="molecule type" value="Genomic_DNA"/>
</dbReference>
<dbReference type="SUPFAM" id="SSF49764">
    <property type="entry name" value="HSP20-like chaperones"/>
    <property type="match status" value="1"/>
</dbReference>
<feature type="domain" description="SHSP" evidence="3">
    <location>
        <begin position="38"/>
        <end position="151"/>
    </location>
</feature>
<protein>
    <submittedName>
        <fullName evidence="4">Hsp20/alpha crystallin family protein</fullName>
    </submittedName>
</protein>
<evidence type="ECO:0000256" key="1">
    <source>
        <dbReference type="PROSITE-ProRule" id="PRU00285"/>
    </source>
</evidence>
<comment type="similarity">
    <text evidence="1 2">Belongs to the small heat shock protein (HSP20) family.</text>
</comment>
<dbReference type="AlphaFoldDB" id="A0A3P1CYU5"/>
<reference evidence="4 5" key="1">
    <citation type="submission" date="2018-11" db="EMBL/GenBank/DDBJ databases">
        <authorList>
            <person name="Zhou Z."/>
            <person name="Wang G."/>
        </authorList>
    </citation>
    <scope>NUCLEOTIDE SEQUENCE [LARGE SCALE GENOMIC DNA]</scope>
    <source>
        <strain evidence="4 5">KCTC42998</strain>
    </source>
</reference>
<gene>
    <name evidence="4" type="ORF">EHT87_07735</name>
</gene>
<dbReference type="PANTHER" id="PTHR11527">
    <property type="entry name" value="HEAT-SHOCK PROTEIN 20 FAMILY MEMBER"/>
    <property type="match status" value="1"/>
</dbReference>
<dbReference type="Pfam" id="PF00011">
    <property type="entry name" value="HSP20"/>
    <property type="match status" value="1"/>
</dbReference>
<proteinExistence type="inferred from homology"/>
<dbReference type="RefSeq" id="WP_124905466.1">
    <property type="nucleotide sequence ID" value="NZ_RQJP01000001.1"/>
</dbReference>
<dbReference type="InterPro" id="IPR002068">
    <property type="entry name" value="A-crystallin/Hsp20_dom"/>
</dbReference>
<evidence type="ECO:0000313" key="5">
    <source>
        <dbReference type="Proteomes" id="UP000274271"/>
    </source>
</evidence>
<dbReference type="Proteomes" id="UP000274271">
    <property type="component" value="Unassembled WGS sequence"/>
</dbReference>
<evidence type="ECO:0000256" key="2">
    <source>
        <dbReference type="RuleBase" id="RU003616"/>
    </source>
</evidence>
<dbReference type="PROSITE" id="PS01031">
    <property type="entry name" value="SHSP"/>
    <property type="match status" value="1"/>
</dbReference>
<keyword evidence="5" id="KW-1185">Reference proteome</keyword>
<sequence length="151" mass="17449">MSLVKFNGNGELPSLLNEFMGRDGDDLFNWNWPAFARSRVGMSVPAVNIREDNETYHLEIAVPGMKKDDFTVTLDQGKLTVSAQQQHEENHPEARYTKREFTFQSFSRSFWLPETCEQNNIDARYTDGILHISLPKKEEAKRKKPTQIQIS</sequence>
<dbReference type="InterPro" id="IPR031107">
    <property type="entry name" value="Small_HSP"/>
</dbReference>